<evidence type="ECO:0000313" key="11">
    <source>
        <dbReference type="EMBL" id="RKP31229.1"/>
    </source>
</evidence>
<evidence type="ECO:0000256" key="6">
    <source>
        <dbReference type="ARBA" id="ARBA00022824"/>
    </source>
</evidence>
<dbReference type="SUPFAM" id="SSF52833">
    <property type="entry name" value="Thioredoxin-like"/>
    <property type="match status" value="1"/>
</dbReference>
<dbReference type="EMBL" id="ML004444">
    <property type="protein sequence ID" value="RKP31229.1"/>
    <property type="molecule type" value="Genomic_DNA"/>
</dbReference>
<feature type="transmembrane region" description="Helical" evidence="9">
    <location>
        <begin position="292"/>
        <end position="315"/>
    </location>
</feature>
<evidence type="ECO:0000313" key="12">
    <source>
        <dbReference type="Proteomes" id="UP000268321"/>
    </source>
</evidence>
<feature type="transmembrane region" description="Helical" evidence="9">
    <location>
        <begin position="179"/>
        <end position="196"/>
    </location>
</feature>
<name>A0A4V1J390_9ASCO</name>
<keyword evidence="8 9" id="KW-0472">Membrane</keyword>
<sequence length="331" mass="38150">MRHWMRVVLLYFWWAQAFAAYSNDEMQSMIKNLGKAYIRLTDSNYKKHLFGHRDYSVILFMTSQSPQLNCILCRQYTPTFETVAHLYEKTFPNGISTGENLYFLYADFVHGRNLFEELQLDLIPKLYYFPPTPATISASKLDSNSSQFPFYLGDSLEMTIEWIQQVSQHKIKIYIPTDYGRLAFNAIATLSIIFAIKRFRSKIFGLLLSNFMWGSGTVILVLLFISGQMFNQIRLTPFVEERKGGPELIAPNSQSQYGVETQIVSTFYGLLGVAFLLLANRVSAIKNDKVQFLAVAIVSALLYVLYSMLISIFNIKYNTYPFMLLEIPLFV</sequence>
<keyword evidence="12" id="KW-1185">Reference proteome</keyword>
<dbReference type="Pfam" id="PF04756">
    <property type="entry name" value="OST3_OST6"/>
    <property type="match status" value="1"/>
</dbReference>
<feature type="transmembrane region" description="Helical" evidence="9">
    <location>
        <begin position="203"/>
        <end position="225"/>
    </location>
</feature>
<evidence type="ECO:0000256" key="1">
    <source>
        <dbReference type="ARBA" id="ARBA00002791"/>
    </source>
</evidence>
<reference evidence="12" key="1">
    <citation type="journal article" date="2018" name="Nat. Microbiol.">
        <title>Leveraging single-cell genomics to expand the fungal tree of life.</title>
        <authorList>
            <person name="Ahrendt S.R."/>
            <person name="Quandt C.A."/>
            <person name="Ciobanu D."/>
            <person name="Clum A."/>
            <person name="Salamov A."/>
            <person name="Andreopoulos B."/>
            <person name="Cheng J.F."/>
            <person name="Woyke T."/>
            <person name="Pelin A."/>
            <person name="Henrissat B."/>
            <person name="Reynolds N.K."/>
            <person name="Benny G.L."/>
            <person name="Smith M.E."/>
            <person name="James T.Y."/>
            <person name="Grigoriev I.V."/>
        </authorList>
    </citation>
    <scope>NUCLEOTIDE SEQUENCE [LARGE SCALE GENOMIC DNA]</scope>
    <source>
        <strain evidence="12">Baker2002</strain>
    </source>
</reference>
<gene>
    <name evidence="11" type="ORF">METBISCDRAFT_14427</name>
</gene>
<keyword evidence="6" id="KW-0256">Endoplasmic reticulum</keyword>
<dbReference type="Proteomes" id="UP000268321">
    <property type="component" value="Unassembled WGS sequence"/>
</dbReference>
<dbReference type="PANTHER" id="PTHR12692">
    <property type="entry name" value="DOLICHYL-DIPHOSPHOOLIGOSACCHARIDE--PROTEIN GLYCOSYLTRANSFERASE-RELATED"/>
    <property type="match status" value="1"/>
</dbReference>
<keyword evidence="4 9" id="KW-0812">Transmembrane</keyword>
<comment type="function">
    <text evidence="1">Subunit of the oligosaccharyl transferase (OST) complex that catalyzes the initial transfer of a defined glycan (Glc(3)Man(9)GlcNAc(2) in eukaryotes) from the lipid carrier dolichol-pyrophosphate to an asparagine residue within an Asn-X-Ser/Thr consensus motif in nascent polypeptide chains, the first step in protein N-glycosylation. N-glycosylation occurs cotranslationally and the complex associates with the Sec61 complex at the channel-forming translocon complex that mediates protein translocation across the endoplasmic reticulum (ER). All subunits are required for a maximal enzyme activity.</text>
</comment>
<evidence type="ECO:0000256" key="10">
    <source>
        <dbReference type="SAM" id="SignalP"/>
    </source>
</evidence>
<dbReference type="AlphaFoldDB" id="A0A4V1J390"/>
<dbReference type="InterPro" id="IPR036249">
    <property type="entry name" value="Thioredoxin-like_sf"/>
</dbReference>
<feature type="transmembrane region" description="Helical" evidence="9">
    <location>
        <begin position="263"/>
        <end position="280"/>
    </location>
</feature>
<keyword evidence="5 10" id="KW-0732">Signal</keyword>
<evidence type="ECO:0000256" key="7">
    <source>
        <dbReference type="ARBA" id="ARBA00022989"/>
    </source>
</evidence>
<evidence type="ECO:0000256" key="4">
    <source>
        <dbReference type="ARBA" id="ARBA00022692"/>
    </source>
</evidence>
<comment type="similarity">
    <text evidence="3">Belongs to the OST3/OST6 family.</text>
</comment>
<proteinExistence type="inferred from homology"/>
<feature type="chain" id="PRO_5020772998" evidence="10">
    <location>
        <begin position="20"/>
        <end position="331"/>
    </location>
</feature>
<protein>
    <submittedName>
        <fullName evidence="11">Uncharacterized protein</fullName>
    </submittedName>
</protein>
<evidence type="ECO:0000256" key="3">
    <source>
        <dbReference type="ARBA" id="ARBA00009561"/>
    </source>
</evidence>
<evidence type="ECO:0000256" key="9">
    <source>
        <dbReference type="SAM" id="Phobius"/>
    </source>
</evidence>
<keyword evidence="7 9" id="KW-1133">Transmembrane helix</keyword>
<dbReference type="InterPro" id="IPR021149">
    <property type="entry name" value="OligosaccharylTrfase_OST3/OST6"/>
</dbReference>
<dbReference type="GO" id="GO:0008250">
    <property type="term" value="C:oligosaccharyltransferase complex"/>
    <property type="evidence" value="ECO:0007669"/>
    <property type="project" value="TreeGrafter"/>
</dbReference>
<organism evidence="11 12">
    <name type="scientific">Metschnikowia bicuspidata</name>
    <dbReference type="NCBI Taxonomy" id="27322"/>
    <lineage>
        <taxon>Eukaryota</taxon>
        <taxon>Fungi</taxon>
        <taxon>Dikarya</taxon>
        <taxon>Ascomycota</taxon>
        <taxon>Saccharomycotina</taxon>
        <taxon>Pichiomycetes</taxon>
        <taxon>Metschnikowiaceae</taxon>
        <taxon>Metschnikowia</taxon>
    </lineage>
</organism>
<dbReference type="OrthoDB" id="67566at2759"/>
<evidence type="ECO:0000256" key="8">
    <source>
        <dbReference type="ARBA" id="ARBA00023136"/>
    </source>
</evidence>
<dbReference type="PANTHER" id="PTHR12692:SF0">
    <property type="entry name" value="GH11935P"/>
    <property type="match status" value="1"/>
</dbReference>
<comment type="subcellular location">
    <subcellularLocation>
        <location evidence="2">Endoplasmic reticulum membrane</location>
        <topology evidence="2">Multi-pass membrane protein</topology>
    </subcellularLocation>
</comment>
<evidence type="ECO:0000256" key="5">
    <source>
        <dbReference type="ARBA" id="ARBA00022729"/>
    </source>
</evidence>
<dbReference type="GO" id="GO:0018279">
    <property type="term" value="P:protein N-linked glycosylation via asparagine"/>
    <property type="evidence" value="ECO:0007669"/>
    <property type="project" value="TreeGrafter"/>
</dbReference>
<dbReference type="Gene3D" id="3.40.30.10">
    <property type="entry name" value="Glutaredoxin"/>
    <property type="match status" value="1"/>
</dbReference>
<evidence type="ECO:0000256" key="2">
    <source>
        <dbReference type="ARBA" id="ARBA00004477"/>
    </source>
</evidence>
<accession>A0A4V1J390</accession>
<feature type="signal peptide" evidence="10">
    <location>
        <begin position="1"/>
        <end position="19"/>
    </location>
</feature>